<dbReference type="PANTHER" id="PTHR43471:SF3">
    <property type="entry name" value="ABC TRANSPORTER PERMEASE PROTEIN NATB"/>
    <property type="match status" value="1"/>
</dbReference>
<keyword evidence="4 5" id="KW-0472">Membrane</keyword>
<evidence type="ECO:0000259" key="6">
    <source>
        <dbReference type="Pfam" id="PF12698"/>
    </source>
</evidence>
<feature type="transmembrane region" description="Helical" evidence="5">
    <location>
        <begin position="28"/>
        <end position="52"/>
    </location>
</feature>
<feature type="domain" description="ABC-2 type transporter transmembrane" evidence="6">
    <location>
        <begin position="28"/>
        <end position="386"/>
    </location>
</feature>
<proteinExistence type="predicted"/>
<dbReference type="RefSeq" id="WP_284054858.1">
    <property type="nucleotide sequence ID" value="NZ_JAGRQC010000004.1"/>
</dbReference>
<evidence type="ECO:0000256" key="5">
    <source>
        <dbReference type="SAM" id="Phobius"/>
    </source>
</evidence>
<dbReference type="Proteomes" id="UP000676996">
    <property type="component" value="Unassembled WGS sequence"/>
</dbReference>
<keyword evidence="8" id="KW-1185">Reference proteome</keyword>
<dbReference type="InterPro" id="IPR013525">
    <property type="entry name" value="ABC2_TM"/>
</dbReference>
<dbReference type="GO" id="GO:0016020">
    <property type="term" value="C:membrane"/>
    <property type="evidence" value="ECO:0007669"/>
    <property type="project" value="UniProtKB-SubCell"/>
</dbReference>
<evidence type="ECO:0000256" key="1">
    <source>
        <dbReference type="ARBA" id="ARBA00004141"/>
    </source>
</evidence>
<gene>
    <name evidence="7" type="ORF">J7S20_13980</name>
</gene>
<dbReference type="GO" id="GO:0140359">
    <property type="term" value="F:ABC-type transporter activity"/>
    <property type="evidence" value="ECO:0007669"/>
    <property type="project" value="InterPro"/>
</dbReference>
<comment type="caution">
    <text evidence="7">The sequence shown here is derived from an EMBL/GenBank/DDBJ whole genome shotgun (WGS) entry which is preliminary data.</text>
</comment>
<sequence>MNHLARMIRDTFTIARRDFTAIVGTPTFLLFLLAPVLMVSFGAIGGAGGAMVGKNAEAKQRAYAILSSDAAAHFTAVDKRMRDIFTGDATPVDVEVVAPQGDPATQARQLLDQQEHDVPAVMYGPLDQPEILHRNEKSSTARYLAEVAEQVVRNQAAGITQPLSTPHFVHVARQGSSIGGKSATGFFAVTILFVLSLMLSGQTVGTMAEERSNKVIEILAASVRLESVFLGKLLGMFAVAVVFLAFWGGLVLFMSLFLPSDMMSKISDMRPAFGIVPFALLFLGYFTMAYLLLGSVFLGVGAQASTPREIQMLSLPITIFQMAMLGLASASVALPDQPISLIARVFPFSSPFAMLAYAARSPSLWPHALAFAWQLLWVGLSIWLGARFFRLGVLKSAGPRRKKRWGRKVSEPMAATNP</sequence>
<keyword evidence="2 5" id="KW-0812">Transmembrane</keyword>
<dbReference type="PANTHER" id="PTHR43471">
    <property type="entry name" value="ABC TRANSPORTER PERMEASE"/>
    <property type="match status" value="1"/>
</dbReference>
<feature type="transmembrane region" description="Helical" evidence="5">
    <location>
        <begin position="271"/>
        <end position="293"/>
    </location>
</feature>
<evidence type="ECO:0000256" key="2">
    <source>
        <dbReference type="ARBA" id="ARBA00022692"/>
    </source>
</evidence>
<feature type="transmembrane region" description="Helical" evidence="5">
    <location>
        <begin position="313"/>
        <end position="334"/>
    </location>
</feature>
<protein>
    <submittedName>
        <fullName evidence="7">ABC transporter permease</fullName>
    </submittedName>
</protein>
<reference evidence="7" key="1">
    <citation type="submission" date="2021-04" db="EMBL/GenBank/DDBJ databases">
        <title>Ouciella asimina sp. nov., isolated from the surface seawater in the hydrothermal field of Okinawa Trough.</title>
        <authorList>
            <person name="Shuang W."/>
        </authorList>
    </citation>
    <scope>NUCLEOTIDE SEQUENCE</scope>
    <source>
        <strain evidence="7">LXI357</strain>
    </source>
</reference>
<evidence type="ECO:0000313" key="8">
    <source>
        <dbReference type="Proteomes" id="UP000676996"/>
    </source>
</evidence>
<feature type="transmembrane region" description="Helical" evidence="5">
    <location>
        <begin position="233"/>
        <end position="259"/>
    </location>
</feature>
<comment type="subcellular location">
    <subcellularLocation>
        <location evidence="1">Membrane</location>
        <topology evidence="1">Multi-pass membrane protein</topology>
    </subcellularLocation>
</comment>
<feature type="transmembrane region" description="Helical" evidence="5">
    <location>
        <begin position="183"/>
        <end position="201"/>
    </location>
</feature>
<accession>A0A8T4IIA3</accession>
<organism evidence="7 8">
    <name type="scientific">Stakelama marina</name>
    <dbReference type="NCBI Taxonomy" id="2826939"/>
    <lineage>
        <taxon>Bacteria</taxon>
        <taxon>Pseudomonadati</taxon>
        <taxon>Pseudomonadota</taxon>
        <taxon>Alphaproteobacteria</taxon>
        <taxon>Sphingomonadales</taxon>
        <taxon>Sphingomonadaceae</taxon>
        <taxon>Stakelama</taxon>
    </lineage>
</organism>
<evidence type="ECO:0000256" key="3">
    <source>
        <dbReference type="ARBA" id="ARBA00022989"/>
    </source>
</evidence>
<dbReference type="EMBL" id="JAGRQC010000004">
    <property type="protein sequence ID" value="MBR0553614.1"/>
    <property type="molecule type" value="Genomic_DNA"/>
</dbReference>
<evidence type="ECO:0000313" key="7">
    <source>
        <dbReference type="EMBL" id="MBR0553614.1"/>
    </source>
</evidence>
<evidence type="ECO:0000256" key="4">
    <source>
        <dbReference type="ARBA" id="ARBA00023136"/>
    </source>
</evidence>
<keyword evidence="3 5" id="KW-1133">Transmembrane helix</keyword>
<feature type="transmembrane region" description="Helical" evidence="5">
    <location>
        <begin position="371"/>
        <end position="394"/>
    </location>
</feature>
<dbReference type="AlphaFoldDB" id="A0A8T4IIA3"/>
<dbReference type="Pfam" id="PF12698">
    <property type="entry name" value="ABC2_membrane_3"/>
    <property type="match status" value="1"/>
</dbReference>
<name>A0A8T4IIA3_9SPHN</name>